<name>A0A2A7B967_9FIRM</name>
<organism evidence="7 8">
    <name type="scientific">Faecalibacterium prausnitzii</name>
    <dbReference type="NCBI Taxonomy" id="853"/>
    <lineage>
        <taxon>Bacteria</taxon>
        <taxon>Bacillati</taxon>
        <taxon>Bacillota</taxon>
        <taxon>Clostridia</taxon>
        <taxon>Eubacteriales</taxon>
        <taxon>Oscillospiraceae</taxon>
        <taxon>Faecalibacterium</taxon>
    </lineage>
</organism>
<feature type="region of interest" description="Disordered" evidence="5">
    <location>
        <begin position="179"/>
        <end position="201"/>
    </location>
</feature>
<feature type="domain" description="N-acetylmuramoyl-L-alanine amidase" evidence="6">
    <location>
        <begin position="12"/>
        <end position="156"/>
    </location>
</feature>
<dbReference type="Gene3D" id="2.30.30.40">
    <property type="entry name" value="SH3 Domains"/>
    <property type="match status" value="1"/>
</dbReference>
<evidence type="ECO:0000256" key="4">
    <source>
        <dbReference type="ARBA" id="ARBA00023316"/>
    </source>
</evidence>
<dbReference type="GO" id="GO:0009253">
    <property type="term" value="P:peptidoglycan catabolic process"/>
    <property type="evidence" value="ECO:0007669"/>
    <property type="project" value="InterPro"/>
</dbReference>
<reference evidence="7 8" key="1">
    <citation type="journal article" date="2017" name="Front. Microbiol.">
        <title>New Insights into the Diversity of the Genus Faecalibacterium.</title>
        <authorList>
            <person name="Benevides L."/>
            <person name="Burman S."/>
            <person name="Martin R."/>
            <person name="Robert V."/>
            <person name="Thomas M."/>
            <person name="Miquel S."/>
            <person name="Chain F."/>
            <person name="Sokol H."/>
            <person name="Bermudez-Humaran L.G."/>
            <person name="Morrison M."/>
            <person name="Langella P."/>
            <person name="Azevedo V.A."/>
            <person name="Chatel J.M."/>
            <person name="Soares S."/>
        </authorList>
    </citation>
    <scope>NUCLEOTIDE SEQUENCE [LARGE SCALE GENOMIC DNA]</scope>
    <source>
        <strain evidence="7 8">AHMP21</strain>
    </source>
</reference>
<evidence type="ECO:0000256" key="5">
    <source>
        <dbReference type="SAM" id="MobiDB-lite"/>
    </source>
</evidence>
<keyword evidence="4" id="KW-0961">Cell wall biogenesis/degradation</keyword>
<comment type="caution">
    <text evidence="7">The sequence shown here is derived from an EMBL/GenBank/DDBJ whole genome shotgun (WGS) entry which is preliminary data.</text>
</comment>
<dbReference type="AlphaFoldDB" id="A0A2A7B967"/>
<keyword evidence="3" id="KW-0378">Hydrolase</keyword>
<dbReference type="GO" id="GO:0008745">
    <property type="term" value="F:N-acetylmuramoyl-L-alanine amidase activity"/>
    <property type="evidence" value="ECO:0007669"/>
    <property type="project" value="UniProtKB-EC"/>
</dbReference>
<dbReference type="Proteomes" id="UP000220904">
    <property type="component" value="Unassembled WGS sequence"/>
</dbReference>
<dbReference type="EMBL" id="NOUV01000005">
    <property type="protein sequence ID" value="PDX87879.1"/>
    <property type="molecule type" value="Genomic_DNA"/>
</dbReference>
<comment type="catalytic activity">
    <reaction evidence="1">
        <text>Hydrolyzes the link between N-acetylmuramoyl residues and L-amino acid residues in certain cell-wall glycopeptides.</text>
        <dbReference type="EC" id="3.5.1.28"/>
    </reaction>
</comment>
<proteinExistence type="predicted"/>
<evidence type="ECO:0000313" key="8">
    <source>
        <dbReference type="Proteomes" id="UP000220904"/>
    </source>
</evidence>
<evidence type="ECO:0000259" key="6">
    <source>
        <dbReference type="SMART" id="SM00644"/>
    </source>
</evidence>
<dbReference type="InterPro" id="IPR002502">
    <property type="entry name" value="Amidase_domain"/>
</dbReference>
<sequence length="267" mass="28715">MSNSPLATYTRITKNKTSPRNHAIDTITIHCIVGQWTAKQGCDYFATTDRQCSANYVVGKDGSIGLSVDEKDRSWCSSNGTNDNRAITIEVASDTTHPYAVTAKAYAALLDLVTDICKRNGIKKLVWSTNKNDRVNHRNGCNMTVHRDFANKACPGEYLYSRHGEIAAEVNRRLQGASNGGGVVVTPPAAEKPTGGTTGATVTPYHVRVKITNLNIRKGPGTNYGATGYIQPGIYTIVAESTGKGAAKWGKLKSGAGWISLDYATKT</sequence>
<dbReference type="InterPro" id="IPR036505">
    <property type="entry name" value="Amidase/PGRP_sf"/>
</dbReference>
<dbReference type="PANTHER" id="PTHR30417">
    <property type="entry name" value="N-ACETYLMURAMOYL-L-ALANINE AMIDASE AMID"/>
    <property type="match status" value="1"/>
</dbReference>
<gene>
    <name evidence="7" type="ORF">CHR60_02325</name>
</gene>
<evidence type="ECO:0000256" key="2">
    <source>
        <dbReference type="ARBA" id="ARBA00011901"/>
    </source>
</evidence>
<evidence type="ECO:0000256" key="1">
    <source>
        <dbReference type="ARBA" id="ARBA00001561"/>
    </source>
</evidence>
<dbReference type="GO" id="GO:0071555">
    <property type="term" value="P:cell wall organization"/>
    <property type="evidence" value="ECO:0007669"/>
    <property type="project" value="UniProtKB-KW"/>
</dbReference>
<accession>A0A2A7B967</accession>
<dbReference type="OrthoDB" id="9794294at2"/>
<evidence type="ECO:0000313" key="7">
    <source>
        <dbReference type="EMBL" id="PDX87879.1"/>
    </source>
</evidence>
<dbReference type="CDD" id="cd06583">
    <property type="entry name" value="PGRP"/>
    <property type="match status" value="1"/>
</dbReference>
<dbReference type="PANTHER" id="PTHR30417:SF1">
    <property type="entry name" value="N-ACETYLMURAMOYL-L-ALANINE AMIDASE AMID"/>
    <property type="match status" value="1"/>
</dbReference>
<dbReference type="RefSeq" id="WP_097791542.1">
    <property type="nucleotide sequence ID" value="NZ_JBLVPD010000016.1"/>
</dbReference>
<dbReference type="Gene3D" id="3.40.80.10">
    <property type="entry name" value="Peptidoglycan recognition protein-like"/>
    <property type="match status" value="1"/>
</dbReference>
<dbReference type="Pfam" id="PF01510">
    <property type="entry name" value="Amidase_2"/>
    <property type="match status" value="1"/>
</dbReference>
<dbReference type="SUPFAM" id="SSF55846">
    <property type="entry name" value="N-acetylmuramoyl-L-alanine amidase-like"/>
    <property type="match status" value="1"/>
</dbReference>
<dbReference type="EC" id="3.5.1.28" evidence="2"/>
<evidence type="ECO:0000256" key="3">
    <source>
        <dbReference type="ARBA" id="ARBA00022801"/>
    </source>
</evidence>
<dbReference type="GO" id="GO:0009254">
    <property type="term" value="P:peptidoglycan turnover"/>
    <property type="evidence" value="ECO:0007669"/>
    <property type="project" value="TreeGrafter"/>
</dbReference>
<dbReference type="SMART" id="SM00644">
    <property type="entry name" value="Ami_2"/>
    <property type="match status" value="1"/>
</dbReference>
<dbReference type="InterPro" id="IPR051206">
    <property type="entry name" value="NAMLAA_amidase_2"/>
</dbReference>
<protein>
    <recommendedName>
        <fullName evidence="2">N-acetylmuramoyl-L-alanine amidase</fullName>
        <ecNumber evidence="2">3.5.1.28</ecNumber>
    </recommendedName>
</protein>